<gene>
    <name evidence="1" type="ORF">AWB67_05925</name>
</gene>
<dbReference type="EMBL" id="FCOL02000065">
    <property type="protein sequence ID" value="SAL81736.1"/>
    <property type="molecule type" value="Genomic_DNA"/>
</dbReference>
<sequence length="245" mass="27863">MGTETEFISVRRQGGGWGWSIYFDDPVESRVSVARQSRVVYASYESAYRDAQIAFEQVEANRAGRRSMRVFYLIDPVARVVEAIRDGFDRAVFYLHAEEHELATLWTHTFDFDSTVDILAVDEGVLEEPWSQSYFSYRFTCGSKTTERIFAGIGIVAACGEIPEDIAEQLRTLEAVSRAVSFLSEHEARGWRADRAIDGSPDHRIVHLHDHLTEQVDLSARKGFVRRATASRDQNPKMPARRGQK</sequence>
<organism evidence="1 2">
    <name type="scientific">Caballeronia terrestris</name>
    <dbReference type="NCBI Taxonomy" id="1226301"/>
    <lineage>
        <taxon>Bacteria</taxon>
        <taxon>Pseudomonadati</taxon>
        <taxon>Pseudomonadota</taxon>
        <taxon>Betaproteobacteria</taxon>
        <taxon>Burkholderiales</taxon>
        <taxon>Burkholderiaceae</taxon>
        <taxon>Caballeronia</taxon>
    </lineage>
</organism>
<comment type="caution">
    <text evidence="1">The sequence shown here is derived from an EMBL/GenBank/DDBJ whole genome shotgun (WGS) entry which is preliminary data.</text>
</comment>
<reference evidence="1" key="1">
    <citation type="submission" date="2016-01" db="EMBL/GenBank/DDBJ databases">
        <authorList>
            <person name="Peeters C."/>
        </authorList>
    </citation>
    <scope>NUCLEOTIDE SEQUENCE [LARGE SCALE GENOMIC DNA]</scope>
    <source>
        <strain evidence="1">LMG 22937</strain>
    </source>
</reference>
<dbReference type="AlphaFoldDB" id="A0A158KKT3"/>
<proteinExistence type="predicted"/>
<protein>
    <submittedName>
        <fullName evidence="1">Uncharacterized protein</fullName>
    </submittedName>
</protein>
<keyword evidence="2" id="KW-1185">Reference proteome</keyword>
<dbReference type="RefSeq" id="WP_125477721.1">
    <property type="nucleotide sequence ID" value="NZ_FCOL02000065.1"/>
</dbReference>
<accession>A0A158KKT3</accession>
<dbReference type="Proteomes" id="UP000054925">
    <property type="component" value="Unassembled WGS sequence"/>
</dbReference>
<evidence type="ECO:0000313" key="2">
    <source>
        <dbReference type="Proteomes" id="UP000054925"/>
    </source>
</evidence>
<name>A0A158KKT3_9BURK</name>
<evidence type="ECO:0000313" key="1">
    <source>
        <dbReference type="EMBL" id="SAL81736.1"/>
    </source>
</evidence>
<dbReference type="OrthoDB" id="9133185at2"/>